<dbReference type="EMBL" id="LATX01001431">
    <property type="protein sequence ID" value="KTB41731.1"/>
    <property type="molecule type" value="Genomic_DNA"/>
</dbReference>
<gene>
    <name evidence="2" type="ORF">WG66_5692</name>
</gene>
<reference evidence="2 3" key="1">
    <citation type="submission" date="2015-12" db="EMBL/GenBank/DDBJ databases">
        <title>Draft genome sequence of Moniliophthora roreri, the causal agent of frosty pod rot of cacao.</title>
        <authorList>
            <person name="Aime M.C."/>
            <person name="Diaz-Valderrama J.R."/>
            <person name="Kijpornyongpan T."/>
            <person name="Phillips-Mora W."/>
        </authorList>
    </citation>
    <scope>NUCLEOTIDE SEQUENCE [LARGE SCALE GENOMIC DNA]</scope>
    <source>
        <strain evidence="2 3">MCA 2952</strain>
    </source>
</reference>
<evidence type="ECO:0000313" key="3">
    <source>
        <dbReference type="Proteomes" id="UP000054988"/>
    </source>
</evidence>
<sequence>MQEVIRNWLDGESADFLEVEINIVFVTTLLEEDGSNNQLELDLHMERCPQLQWFVETVVNGLAVDQLELVLKEREDKGANSGIVFERTEDLLQITEALPLHNLHILSLKFISPFLQPDLSTMLLFAALPKLTRIDLEGWVPSLFYDALSGKQQAWSCFPELVTLRIRPWSKVTGEALLEVLRKQIIEEAKRSVEGFSSNQAQPPPSVNQLEKRNCTAPSRVSSIKNSDPKTLTQEHKDEISDQQPEMEHPASALKRKLNEMSSQKKKKTKKLAESLPVKYRHIPSIPTQARRNLEWSLPKIPASVYGNERENICNRARSHACIQAVKANKLEAYEVGDNFNIT</sequence>
<comment type="caution">
    <text evidence="2">The sequence shown here is derived from an EMBL/GenBank/DDBJ whole genome shotgun (WGS) entry which is preliminary data.</text>
</comment>
<organism evidence="2 3">
    <name type="scientific">Moniliophthora roreri</name>
    <name type="common">Frosty pod rot fungus</name>
    <name type="synonym">Monilia roreri</name>
    <dbReference type="NCBI Taxonomy" id="221103"/>
    <lineage>
        <taxon>Eukaryota</taxon>
        <taxon>Fungi</taxon>
        <taxon>Dikarya</taxon>
        <taxon>Basidiomycota</taxon>
        <taxon>Agaricomycotina</taxon>
        <taxon>Agaricomycetes</taxon>
        <taxon>Agaricomycetidae</taxon>
        <taxon>Agaricales</taxon>
        <taxon>Marasmiineae</taxon>
        <taxon>Marasmiaceae</taxon>
        <taxon>Moniliophthora</taxon>
    </lineage>
</organism>
<name>A0A0W0FZH8_MONRR</name>
<protein>
    <submittedName>
        <fullName evidence="2">Uncharacterized protein</fullName>
    </submittedName>
</protein>
<evidence type="ECO:0000256" key="1">
    <source>
        <dbReference type="SAM" id="MobiDB-lite"/>
    </source>
</evidence>
<dbReference type="AlphaFoldDB" id="A0A0W0FZH8"/>
<evidence type="ECO:0000313" key="2">
    <source>
        <dbReference type="EMBL" id="KTB41731.1"/>
    </source>
</evidence>
<feature type="region of interest" description="Disordered" evidence="1">
    <location>
        <begin position="195"/>
        <end position="251"/>
    </location>
</feature>
<proteinExistence type="predicted"/>
<accession>A0A0W0FZH8</accession>
<feature type="compositionally biased region" description="Polar residues" evidence="1">
    <location>
        <begin position="216"/>
        <end position="232"/>
    </location>
</feature>
<dbReference type="Proteomes" id="UP000054988">
    <property type="component" value="Unassembled WGS sequence"/>
</dbReference>